<dbReference type="AlphaFoldDB" id="A0A9Q0KI62"/>
<dbReference type="Proteomes" id="UP001141806">
    <property type="component" value="Unassembled WGS sequence"/>
</dbReference>
<sequence>MLTTSLKIGAKGSKIIATIRSDDIASMIRALAIQPLKRLLEDECWSILKSKAFGNGGAEETPNMVATGKKIVKKCGGVPLTAKTLGDLMHIKKDEQEWSSTSSESETTVHPKQALGIHDFHSVAALPEWLGNLSSLRKLGLYVCNNLMYLPKEEGLRGFTALQCNLAVLLSVCGPSSVTPRLILTTAILPLIPIRPVPITTSMIHILIDSVFCTYRIARVGSVVCRFTGEKLSESIIVMEVAVCYGFDSGTIPGCFTTDYGVLGSVPLSWIRLLNAEGWVTLNLIALW</sequence>
<name>A0A9Q0KI62_9MAGN</name>
<comment type="caution">
    <text evidence="1">The sequence shown here is derived from an EMBL/GenBank/DDBJ whole genome shotgun (WGS) entry which is preliminary data.</text>
</comment>
<evidence type="ECO:0000313" key="1">
    <source>
        <dbReference type="EMBL" id="KAJ4971073.1"/>
    </source>
</evidence>
<dbReference type="SUPFAM" id="SSF52540">
    <property type="entry name" value="P-loop containing nucleoside triphosphate hydrolases"/>
    <property type="match status" value="1"/>
</dbReference>
<dbReference type="EMBL" id="JAMYWD010000005">
    <property type="protein sequence ID" value="KAJ4971073.1"/>
    <property type="molecule type" value="Genomic_DNA"/>
</dbReference>
<reference evidence="1" key="1">
    <citation type="journal article" date="2023" name="Plant J.">
        <title>The genome of the king protea, Protea cynaroides.</title>
        <authorList>
            <person name="Chang J."/>
            <person name="Duong T.A."/>
            <person name="Schoeman C."/>
            <person name="Ma X."/>
            <person name="Roodt D."/>
            <person name="Barker N."/>
            <person name="Li Z."/>
            <person name="Van de Peer Y."/>
            <person name="Mizrachi E."/>
        </authorList>
    </citation>
    <scope>NUCLEOTIDE SEQUENCE</scope>
    <source>
        <tissue evidence="1">Young leaves</tissue>
    </source>
</reference>
<dbReference type="Gene3D" id="1.10.8.430">
    <property type="entry name" value="Helical domain of apoptotic protease-activating factors"/>
    <property type="match status" value="1"/>
</dbReference>
<proteinExistence type="predicted"/>
<dbReference type="InterPro" id="IPR032675">
    <property type="entry name" value="LRR_dom_sf"/>
</dbReference>
<keyword evidence="2" id="KW-1185">Reference proteome</keyword>
<organism evidence="1 2">
    <name type="scientific">Protea cynaroides</name>
    <dbReference type="NCBI Taxonomy" id="273540"/>
    <lineage>
        <taxon>Eukaryota</taxon>
        <taxon>Viridiplantae</taxon>
        <taxon>Streptophyta</taxon>
        <taxon>Embryophyta</taxon>
        <taxon>Tracheophyta</taxon>
        <taxon>Spermatophyta</taxon>
        <taxon>Magnoliopsida</taxon>
        <taxon>Proteales</taxon>
        <taxon>Proteaceae</taxon>
        <taxon>Protea</taxon>
    </lineage>
</organism>
<dbReference type="OrthoDB" id="37484at2759"/>
<gene>
    <name evidence="1" type="ORF">NE237_004172</name>
</gene>
<evidence type="ECO:0008006" key="3">
    <source>
        <dbReference type="Google" id="ProtNLM"/>
    </source>
</evidence>
<dbReference type="PANTHER" id="PTHR36766">
    <property type="entry name" value="PLANT BROAD-SPECTRUM MILDEW RESISTANCE PROTEIN RPW8"/>
    <property type="match status" value="1"/>
</dbReference>
<dbReference type="Gene3D" id="3.80.10.10">
    <property type="entry name" value="Ribonuclease Inhibitor"/>
    <property type="match status" value="1"/>
</dbReference>
<dbReference type="InterPro" id="IPR027417">
    <property type="entry name" value="P-loop_NTPase"/>
</dbReference>
<protein>
    <recommendedName>
        <fullName evidence="3">NB-ARC domain-containing protein</fullName>
    </recommendedName>
</protein>
<dbReference type="GO" id="GO:0043531">
    <property type="term" value="F:ADP binding"/>
    <property type="evidence" value="ECO:0007669"/>
    <property type="project" value="InterPro"/>
</dbReference>
<dbReference type="PANTHER" id="PTHR36766:SF48">
    <property type="entry name" value="DISEASE RESISTANCE PROTEIN RGA3"/>
    <property type="match status" value="1"/>
</dbReference>
<dbReference type="InterPro" id="IPR042197">
    <property type="entry name" value="Apaf_helical"/>
</dbReference>
<evidence type="ECO:0000313" key="2">
    <source>
        <dbReference type="Proteomes" id="UP001141806"/>
    </source>
</evidence>
<accession>A0A9Q0KI62</accession>